<organism evidence="2 3">
    <name type="scientific">Candidatus Thiothrix singaporensis</name>
    <dbReference type="NCBI Taxonomy" id="2799669"/>
    <lineage>
        <taxon>Bacteria</taxon>
        <taxon>Pseudomonadati</taxon>
        <taxon>Pseudomonadota</taxon>
        <taxon>Gammaproteobacteria</taxon>
        <taxon>Thiotrichales</taxon>
        <taxon>Thiotrichaceae</taxon>
        <taxon>Thiothrix</taxon>
    </lineage>
</organism>
<gene>
    <name evidence="2" type="ORF">HZT40_06325</name>
</gene>
<feature type="region of interest" description="Disordered" evidence="1">
    <location>
        <begin position="1"/>
        <end position="32"/>
    </location>
</feature>
<protein>
    <submittedName>
        <fullName evidence="2">Uncharacterized protein</fullName>
    </submittedName>
</protein>
<keyword evidence="3" id="KW-1185">Reference proteome</keyword>
<sequence length="79" mass="8421">MAQATQKSAKTLPSAPAQQPAGNKPGKLQQTTQVFQDLKSALIGNERQELQDNLDPNLQGMDEVQNGGMAAICCSPLVR</sequence>
<dbReference type="EMBL" id="CP059265">
    <property type="protein sequence ID" value="QLQ31282.1"/>
    <property type="molecule type" value="Genomic_DNA"/>
</dbReference>
<name>A0A7L6AQB7_9GAMM</name>
<dbReference type="KEGG" id="this:HZT40_06325"/>
<dbReference type="AlphaFoldDB" id="A0A7L6AQB7"/>
<evidence type="ECO:0000313" key="2">
    <source>
        <dbReference type="EMBL" id="QLQ31282.1"/>
    </source>
</evidence>
<evidence type="ECO:0000313" key="3">
    <source>
        <dbReference type="Proteomes" id="UP000510621"/>
    </source>
</evidence>
<feature type="compositionally biased region" description="Polar residues" evidence="1">
    <location>
        <begin position="1"/>
        <end position="21"/>
    </location>
</feature>
<reference evidence="2" key="1">
    <citation type="submission" date="2020-06" db="EMBL/GenBank/DDBJ databases">
        <title>Analysis procedures for assessing recovery of high quality, complete, closed genomes from Nanopore long read metagenome sequencing.</title>
        <authorList>
            <person name="Bessarab I."/>
            <person name="Arumugam K."/>
            <person name="Haryono M."/>
            <person name="Liu X."/>
            <person name="Roy S."/>
            <person name="Zuniga-Montanez R.E."/>
            <person name="Qiu G."/>
            <person name="Drautz-Moses D.I."/>
            <person name="Law Y.Y."/>
            <person name="Wuertz S."/>
            <person name="Lauro F.M."/>
            <person name="Huson D.H."/>
            <person name="Williams R.B."/>
        </authorList>
    </citation>
    <scope>NUCLEOTIDE SEQUENCE [LARGE SCALE GENOMIC DNA]</scope>
    <source>
        <strain evidence="2">SSD2</strain>
    </source>
</reference>
<dbReference type="Proteomes" id="UP000510621">
    <property type="component" value="Chromosome"/>
</dbReference>
<accession>A0A7L6AQB7</accession>
<proteinExistence type="predicted"/>
<evidence type="ECO:0000256" key="1">
    <source>
        <dbReference type="SAM" id="MobiDB-lite"/>
    </source>
</evidence>